<accession>E0XXP5</accession>
<dbReference type="AlphaFoldDB" id="E0XXP5"/>
<reference evidence="1" key="1">
    <citation type="journal article" date="2011" name="Environ. Microbiol.">
        <title>Time-series analyses of Monterey Bay coastal microbial picoplankton using a 'genome proxy' microarray.</title>
        <authorList>
            <person name="Rich V.I."/>
            <person name="Pham V.D."/>
            <person name="Eppley J."/>
            <person name="Shi Y."/>
            <person name="DeLong E.F."/>
        </authorList>
    </citation>
    <scope>NUCLEOTIDE SEQUENCE</scope>
</reference>
<evidence type="ECO:0000313" key="1">
    <source>
        <dbReference type="EMBL" id="ADI19186.1"/>
    </source>
</evidence>
<proteinExistence type="predicted"/>
<sequence length="53" mass="5977">MDGSERCDPEAGMVKLNTTEIVFLVIAERANEIHPRITASQRVERNPLLQTEP</sequence>
<dbReference type="EMBL" id="GU474912">
    <property type="protein sequence ID" value="ADI19186.1"/>
    <property type="molecule type" value="Genomic_DNA"/>
</dbReference>
<protein>
    <submittedName>
        <fullName evidence="1">Uncharacterized protein</fullName>
    </submittedName>
</protein>
<name>E0XXP5_9DELT</name>
<organism evidence="1">
    <name type="scientific">uncultured delta proteobacterium HF0130_05G09</name>
    <dbReference type="NCBI Taxonomy" id="710827"/>
    <lineage>
        <taxon>Bacteria</taxon>
        <taxon>Deltaproteobacteria</taxon>
        <taxon>environmental samples</taxon>
    </lineage>
</organism>